<dbReference type="SUPFAM" id="SSF51998">
    <property type="entry name" value="PFL-like glycyl radical enzymes"/>
    <property type="match status" value="1"/>
</dbReference>
<dbReference type="InterPro" id="IPR011008">
    <property type="entry name" value="Dimeric_a/b-barrel"/>
</dbReference>
<keyword evidence="5" id="KW-0408">Iron</keyword>
<dbReference type="RefSeq" id="WP_123713575.1">
    <property type="nucleotide sequence ID" value="NZ_RKHR01000006.1"/>
</dbReference>
<dbReference type="Pfam" id="PF02901">
    <property type="entry name" value="PFL-like"/>
    <property type="match status" value="1"/>
</dbReference>
<protein>
    <submittedName>
        <fullName evidence="7">Dyp-type peroxidase family</fullName>
    </submittedName>
</protein>
<keyword evidence="2 7" id="KW-0575">Peroxidase</keyword>
<evidence type="ECO:0000256" key="5">
    <source>
        <dbReference type="ARBA" id="ARBA00023004"/>
    </source>
</evidence>
<accession>A0A3N2DGX6</accession>
<dbReference type="Gene3D" id="3.20.70.20">
    <property type="match status" value="1"/>
</dbReference>
<gene>
    <name evidence="7" type="ORF">EDC56_3249</name>
</gene>
<dbReference type="NCBIfam" id="TIGR01413">
    <property type="entry name" value="Dyp_perox_fam"/>
    <property type="match status" value="1"/>
</dbReference>
<keyword evidence="3" id="KW-0479">Metal-binding</keyword>
<evidence type="ECO:0000256" key="4">
    <source>
        <dbReference type="ARBA" id="ARBA00023002"/>
    </source>
</evidence>
<sequence>MNDLVREKAVDQIQQPQPLNLDFSQPGIPYFPASAHFVTIYLKDKDCFEVWQGLCQTLQTLCDSATAETVCLRGVSFDLWLQWCDNHSMPIPSGITSTDKLNQSPFAHTGGDLWFHIKGENNQACEIIRDEILLVLAPLIDRHIETPAHKRHQGKVIGGRFRDAMINPVDRVNLSERSIVGDEDSFYKGSAYVIQQKFKHNWSRLDDMTMVEKENMIGRNHNDAVLPTHDDRSHIKCVRQLSGERVTQRILRQAIPYGEVDSGKGREAGIYFAAYTNAAEVYDELIDNIVGPEPGFIKDKLLNNTHSESGNFWFIPQAELAGLKPVQREPETVPINEYYQERSQNGLMYYNNRDFLNQAQRNNGSGVDAISDRIMALLGQTFSRWNDTWSKKSLMPSLGHLQDYLKETRWQAYRDYGDSDSAALRKGLAIKISLSDVLQRQNYIDNAGLFTITANEIIVGNMPPLTLGSGSQVMEYLNPQEKIEHFFGMLNEYSATGHNIPNYRKVLKLGVPGLLKEANNGLENARDDQRDFYQSTVWALEGLQNFIKNYATLASQLAEQTGKTDRQLYDNYRQIAERMQRLAHAKPEGLLDCLQLIFIINCSLHQTGEPMSIGRLDQYLIAPLEADLASGVLTQAQAQEAIDAFWLKMDETVLYNRQHMQDYLTYGTGAVFYSGGNFPQGSALNQWVQQVTVGGYLPTDDEQGLDGCNLVTLMCLRAARRLPLNAPCLSLRVHKGMDSPLHKEIIAEASKAILAGGAHPVLLNDDKLCEGLAESGPLTRSDARDYVCDGCYEPIIGGKSEWAFSYVPILPVVGMAMNQGATIAGAGWVHLRGMKTGWNSPPAEDIHSFDEFMTIFYTQYKWLISGFFNTLMNNYGALWNVCPSPLFSAMTDGCMESGRDMSNGGAEYHIVAPMMCGITDAINSLYVIKQLVFNPDTAVTTLPELLQALYNNWGNTMQEPFQNSFAGEARSEDRAARYKDLRNHALQVAKFGEATSEELKQFADEVVGHCVSIIRDSIETPLPSVKKAYDAIIEKYSTPERKFAFTVTPGVGTFEDNVGLGLTMGASPDGRLIGDPVADDFCAAPSPSDQPPKTQAHDIFTCLNDWNIDAINIGLSNAAPVDINIREDFGTENMEEVIRQFANSQLGSNLLTVTTANPETFAQAQIFPEKYDLVRVRQGGWSEFYMAMFPDHQKYISRRPYYSAKNK</sequence>
<dbReference type="GO" id="GO:0005829">
    <property type="term" value="C:cytosol"/>
    <property type="evidence" value="ECO:0007669"/>
    <property type="project" value="TreeGrafter"/>
</dbReference>
<dbReference type="PROSITE" id="PS51404">
    <property type="entry name" value="DYP_PEROXIDASE"/>
    <property type="match status" value="1"/>
</dbReference>
<dbReference type="OrthoDB" id="9803969at2"/>
<dbReference type="InterPro" id="IPR006314">
    <property type="entry name" value="Dyp_peroxidase"/>
</dbReference>
<dbReference type="GO" id="GO:0046872">
    <property type="term" value="F:metal ion binding"/>
    <property type="evidence" value="ECO:0007669"/>
    <property type="project" value="UniProtKB-KW"/>
</dbReference>
<evidence type="ECO:0000256" key="2">
    <source>
        <dbReference type="ARBA" id="ARBA00022559"/>
    </source>
</evidence>
<dbReference type="EMBL" id="RKHR01000006">
    <property type="protein sequence ID" value="ROR99009.1"/>
    <property type="molecule type" value="Genomic_DNA"/>
</dbReference>
<dbReference type="PROSITE" id="PS51554">
    <property type="entry name" value="PFL"/>
    <property type="match status" value="1"/>
</dbReference>
<dbReference type="InterPro" id="IPR004184">
    <property type="entry name" value="PFL_dom"/>
</dbReference>
<keyword evidence="4" id="KW-0560">Oxidoreductase</keyword>
<evidence type="ECO:0000256" key="1">
    <source>
        <dbReference type="ARBA" id="ARBA00001970"/>
    </source>
</evidence>
<dbReference type="InterPro" id="IPR048328">
    <property type="entry name" value="Dyp_perox_C"/>
</dbReference>
<dbReference type="SUPFAM" id="SSF54909">
    <property type="entry name" value="Dimeric alpha+beta barrel"/>
    <property type="match status" value="1"/>
</dbReference>
<dbReference type="Pfam" id="PF20628">
    <property type="entry name" value="Dyp_perox_C"/>
    <property type="match status" value="1"/>
</dbReference>
<keyword evidence="8" id="KW-1185">Reference proteome</keyword>
<dbReference type="GO" id="GO:0004601">
    <property type="term" value="F:peroxidase activity"/>
    <property type="evidence" value="ECO:0007669"/>
    <property type="project" value="UniProtKB-KW"/>
</dbReference>
<dbReference type="InterPro" id="IPR051215">
    <property type="entry name" value="GRE"/>
</dbReference>
<evidence type="ECO:0000256" key="3">
    <source>
        <dbReference type="ARBA" id="ARBA00022723"/>
    </source>
</evidence>
<name>A0A3N2DGX6_9GAMM</name>
<dbReference type="PANTHER" id="PTHR43641">
    <property type="entry name" value="FORMATE ACETYLTRANSFERASE 3-RELATED"/>
    <property type="match status" value="1"/>
</dbReference>
<comment type="cofactor">
    <cofactor evidence="1">
        <name>heme b</name>
        <dbReference type="ChEBI" id="CHEBI:60344"/>
    </cofactor>
</comment>
<proteinExistence type="predicted"/>
<organism evidence="7 8">
    <name type="scientific">Sinobacterium caligoides</name>
    <dbReference type="NCBI Taxonomy" id="933926"/>
    <lineage>
        <taxon>Bacteria</taxon>
        <taxon>Pseudomonadati</taxon>
        <taxon>Pseudomonadota</taxon>
        <taxon>Gammaproteobacteria</taxon>
        <taxon>Cellvibrionales</taxon>
        <taxon>Spongiibacteraceae</taxon>
        <taxon>Sinobacterium</taxon>
    </lineage>
</organism>
<evidence type="ECO:0000313" key="7">
    <source>
        <dbReference type="EMBL" id="ROR99009.1"/>
    </source>
</evidence>
<dbReference type="PANTHER" id="PTHR43641:SF2">
    <property type="entry name" value="DEHYDRATASE YBIW-RELATED"/>
    <property type="match status" value="1"/>
</dbReference>
<dbReference type="AlphaFoldDB" id="A0A3N2DGX6"/>
<dbReference type="Proteomes" id="UP000275394">
    <property type="component" value="Unassembled WGS sequence"/>
</dbReference>
<reference evidence="7 8" key="1">
    <citation type="submission" date="2018-11" db="EMBL/GenBank/DDBJ databases">
        <title>Genomic Encyclopedia of Type Strains, Phase IV (KMG-IV): sequencing the most valuable type-strain genomes for metagenomic binning, comparative biology and taxonomic classification.</title>
        <authorList>
            <person name="Goeker M."/>
        </authorList>
    </citation>
    <scope>NUCLEOTIDE SEQUENCE [LARGE SCALE GENOMIC DNA]</scope>
    <source>
        <strain evidence="7 8">DSM 100316</strain>
    </source>
</reference>
<dbReference type="GO" id="GO:0020037">
    <property type="term" value="F:heme binding"/>
    <property type="evidence" value="ECO:0007669"/>
    <property type="project" value="InterPro"/>
</dbReference>
<evidence type="ECO:0000313" key="8">
    <source>
        <dbReference type="Proteomes" id="UP000275394"/>
    </source>
</evidence>
<evidence type="ECO:0000259" key="6">
    <source>
        <dbReference type="PROSITE" id="PS51554"/>
    </source>
</evidence>
<comment type="caution">
    <text evidence="7">The sequence shown here is derived from an EMBL/GenBank/DDBJ whole genome shotgun (WGS) entry which is preliminary data.</text>
</comment>
<feature type="domain" description="PFL" evidence="6">
    <location>
        <begin position="372"/>
        <end position="1072"/>
    </location>
</feature>